<evidence type="ECO:0000313" key="5">
    <source>
        <dbReference type="EMBL" id="SHJ22841.1"/>
    </source>
</evidence>
<dbReference type="InterPro" id="IPR026870">
    <property type="entry name" value="Zinc_ribbon_dom"/>
</dbReference>
<dbReference type="Gene3D" id="3.10.450.50">
    <property type="match status" value="1"/>
</dbReference>
<proteinExistence type="predicted"/>
<accession>A0A1M6HKY8</accession>
<dbReference type="Proteomes" id="UP000324781">
    <property type="component" value="Unassembled WGS sequence"/>
</dbReference>
<name>A0A1M6HKY8_9FIRM</name>
<evidence type="ECO:0000259" key="4">
    <source>
        <dbReference type="Pfam" id="PF13240"/>
    </source>
</evidence>
<keyword evidence="3" id="KW-1133">Transmembrane helix</keyword>
<evidence type="ECO:0000313" key="6">
    <source>
        <dbReference type="Proteomes" id="UP000324781"/>
    </source>
</evidence>
<keyword evidence="1" id="KW-0175">Coiled coil</keyword>
<dbReference type="RefSeq" id="WP_149679015.1">
    <property type="nucleotide sequence ID" value="NZ_DAONMB010000023.1"/>
</dbReference>
<gene>
    <name evidence="5" type="ORF">SAMN05444373_103317</name>
</gene>
<evidence type="ECO:0000256" key="3">
    <source>
        <dbReference type="SAM" id="Phobius"/>
    </source>
</evidence>
<reference evidence="5 6" key="1">
    <citation type="submission" date="2016-11" db="EMBL/GenBank/DDBJ databases">
        <authorList>
            <person name="Varghese N."/>
            <person name="Submissions S."/>
        </authorList>
    </citation>
    <scope>NUCLEOTIDE SEQUENCE [LARGE SCALE GENOMIC DNA]</scope>
    <source>
        <strain evidence="5 6">DSM 19027</strain>
    </source>
</reference>
<sequence length="206" mass="22955">MFCTNCGKEVADSASFCTACGAKIAREPAVEQQTVTSAPVSATTPSAEAQQSAPVTVSGSESPKKKNNSIFIAIAAVAAVIILAVLIFGGGGGGYKEYKELARAYYEAVYNKDVNAMIKLFDKDAQKDLKKDKDFIKEKLEEMKEEMDDYYGRGWLKDVKPGSRERASTRGAYKVEIEIDGEFHEYLYIKKDDKDRYYIHEDYSDF</sequence>
<feature type="domain" description="Zinc-ribbon" evidence="4">
    <location>
        <begin position="2"/>
        <end position="24"/>
    </location>
</feature>
<feature type="region of interest" description="Disordered" evidence="2">
    <location>
        <begin position="35"/>
        <end position="64"/>
    </location>
</feature>
<feature type="transmembrane region" description="Helical" evidence="3">
    <location>
        <begin position="70"/>
        <end position="89"/>
    </location>
</feature>
<dbReference type="EMBL" id="FQZP01000033">
    <property type="protein sequence ID" value="SHJ22841.1"/>
    <property type="molecule type" value="Genomic_DNA"/>
</dbReference>
<dbReference type="PANTHER" id="PTHR40038:SF1">
    <property type="entry name" value="MEMBRANE-ASSOCIATED PROTEIN TCAA"/>
    <property type="match status" value="1"/>
</dbReference>
<dbReference type="PANTHER" id="PTHR40038">
    <property type="entry name" value="MEMBRANE-ASSOCIATED PROTEIN TCAA"/>
    <property type="match status" value="1"/>
</dbReference>
<organism evidence="5 6">
    <name type="scientific">Thermoclostridium caenicola</name>
    <dbReference type="NCBI Taxonomy" id="659425"/>
    <lineage>
        <taxon>Bacteria</taxon>
        <taxon>Bacillati</taxon>
        <taxon>Bacillota</taxon>
        <taxon>Clostridia</taxon>
        <taxon>Eubacteriales</taxon>
        <taxon>Oscillospiraceae</taxon>
        <taxon>Thermoclostridium</taxon>
    </lineage>
</organism>
<dbReference type="AlphaFoldDB" id="A0A1M6HKY8"/>
<evidence type="ECO:0000256" key="2">
    <source>
        <dbReference type="SAM" id="MobiDB-lite"/>
    </source>
</evidence>
<protein>
    <submittedName>
        <fullName evidence="5">Zinc-ribbon domain-containing protein</fullName>
    </submittedName>
</protein>
<feature type="compositionally biased region" description="Polar residues" evidence="2">
    <location>
        <begin position="35"/>
        <end position="61"/>
    </location>
</feature>
<dbReference type="OrthoDB" id="90521at2"/>
<feature type="coiled-coil region" evidence="1">
    <location>
        <begin position="126"/>
        <end position="153"/>
    </location>
</feature>
<keyword evidence="6" id="KW-1185">Reference proteome</keyword>
<dbReference type="Pfam" id="PF13240">
    <property type="entry name" value="Zn_Ribbon_1"/>
    <property type="match status" value="1"/>
</dbReference>
<evidence type="ECO:0000256" key="1">
    <source>
        <dbReference type="SAM" id="Coils"/>
    </source>
</evidence>
<keyword evidence="3" id="KW-0472">Membrane</keyword>
<keyword evidence="3" id="KW-0812">Transmembrane</keyword>